<organism evidence="1 2">
    <name type="scientific">Maribacter litoralis</name>
    <dbReference type="NCBI Taxonomy" id="2059726"/>
    <lineage>
        <taxon>Bacteria</taxon>
        <taxon>Pseudomonadati</taxon>
        <taxon>Bacteroidota</taxon>
        <taxon>Flavobacteriia</taxon>
        <taxon>Flavobacteriales</taxon>
        <taxon>Flavobacteriaceae</taxon>
        <taxon>Maribacter</taxon>
    </lineage>
</organism>
<sequence length="49" mass="5745">MKISDKSSLAIHMQIAPKALLKKFINPIKYLNCNDEKAYPYFHTINNFM</sequence>
<accession>A0A653V3V1</accession>
<name>A0A653V3V1_9FLAO</name>
<keyword evidence="2" id="KW-1185">Reference proteome</keyword>
<dbReference type="Proteomes" id="UP000430202">
    <property type="component" value="Unassembled WGS sequence"/>
</dbReference>
<protein>
    <submittedName>
        <fullName evidence="1">Uncharacterized protein</fullName>
    </submittedName>
</protein>
<evidence type="ECO:0000313" key="2">
    <source>
        <dbReference type="Proteomes" id="UP000430202"/>
    </source>
</evidence>
<proteinExistence type="predicted"/>
<gene>
    <name evidence="1" type="ORF">MARI151_50347</name>
</gene>
<dbReference type="EMBL" id="CABWLR010000005">
    <property type="protein sequence ID" value="VXC00129.1"/>
    <property type="molecule type" value="Genomic_DNA"/>
</dbReference>
<evidence type="ECO:0000313" key="1">
    <source>
        <dbReference type="EMBL" id="VXC00129.1"/>
    </source>
</evidence>
<dbReference type="AlphaFoldDB" id="A0A653V3V1"/>
<reference evidence="1 2" key="1">
    <citation type="submission" date="2019-10" db="EMBL/GenBank/DDBJ databases">
        <authorList>
            <person name="Karimi E."/>
        </authorList>
    </citation>
    <scope>NUCLEOTIDE SEQUENCE [LARGE SCALE GENOMIC DNA]</scope>
    <source>
        <strain evidence="1">Maribacter sp. 151</strain>
    </source>
</reference>